<name>A0A369TBI0_9PROT</name>
<sequence>MFRKTAVVTLVTAAVAPGAALAGMNDADLQAAFGTNEAAWVHPVKDSELGGLRGGAGVLFSGFFDSTVDQASSASLPDGFTVSELGPSQVQVSSGFGNFANFNGVLQLANVRGDFNTVRNVLNVNITINPPQSNLLGFNN</sequence>
<proteinExistence type="predicted"/>
<keyword evidence="3" id="KW-1185">Reference proteome</keyword>
<dbReference type="AlphaFoldDB" id="A0A369TBI0"/>
<dbReference type="Proteomes" id="UP000253941">
    <property type="component" value="Unassembled WGS sequence"/>
</dbReference>
<evidence type="ECO:0000256" key="1">
    <source>
        <dbReference type="SAM" id="SignalP"/>
    </source>
</evidence>
<evidence type="ECO:0000313" key="3">
    <source>
        <dbReference type="Proteomes" id="UP000253941"/>
    </source>
</evidence>
<organism evidence="2 3">
    <name type="scientific">Ferruginivarius sediminum</name>
    <dbReference type="NCBI Taxonomy" id="2661937"/>
    <lineage>
        <taxon>Bacteria</taxon>
        <taxon>Pseudomonadati</taxon>
        <taxon>Pseudomonadota</taxon>
        <taxon>Alphaproteobacteria</taxon>
        <taxon>Rhodospirillales</taxon>
        <taxon>Rhodospirillaceae</taxon>
        <taxon>Ferruginivarius</taxon>
    </lineage>
</organism>
<feature type="chain" id="PRO_5016993540" evidence="1">
    <location>
        <begin position="23"/>
        <end position="140"/>
    </location>
</feature>
<keyword evidence="1" id="KW-0732">Signal</keyword>
<dbReference type="EMBL" id="QPMH01000004">
    <property type="protein sequence ID" value="RDD62659.1"/>
    <property type="molecule type" value="Genomic_DNA"/>
</dbReference>
<evidence type="ECO:0000313" key="2">
    <source>
        <dbReference type="EMBL" id="RDD62659.1"/>
    </source>
</evidence>
<comment type="caution">
    <text evidence="2">The sequence shown here is derived from an EMBL/GenBank/DDBJ whole genome shotgun (WGS) entry which is preliminary data.</text>
</comment>
<feature type="signal peptide" evidence="1">
    <location>
        <begin position="1"/>
        <end position="22"/>
    </location>
</feature>
<reference evidence="2 3" key="1">
    <citation type="submission" date="2018-07" db="EMBL/GenBank/DDBJ databases">
        <title>Venubactetium sediminum gen. nov., sp. nov., isolated from a marine solar saltern.</title>
        <authorList>
            <person name="Wang S."/>
        </authorList>
    </citation>
    <scope>NUCLEOTIDE SEQUENCE [LARGE SCALE GENOMIC DNA]</scope>
    <source>
        <strain evidence="2 3">WD2A32</strain>
    </source>
</reference>
<protein>
    <submittedName>
        <fullName evidence="2">Uncharacterized protein</fullName>
    </submittedName>
</protein>
<accession>A0A369TBI0</accession>
<dbReference type="RefSeq" id="WP_114581234.1">
    <property type="nucleotide sequence ID" value="NZ_QPMH01000004.1"/>
</dbReference>
<gene>
    <name evidence="2" type="ORF">DRB17_05720</name>
</gene>